<keyword evidence="3" id="KW-1003">Cell membrane</keyword>
<evidence type="ECO:0000256" key="4">
    <source>
        <dbReference type="ARBA" id="ARBA00022692"/>
    </source>
</evidence>
<dbReference type="PANTHER" id="PTHR30561">
    <property type="entry name" value="SMR FAMILY PROTON-DEPENDENT DRUG EFFLUX TRANSPORTER SUGE"/>
    <property type="match status" value="1"/>
</dbReference>
<evidence type="ECO:0000256" key="6">
    <source>
        <dbReference type="ARBA" id="ARBA00023136"/>
    </source>
</evidence>
<evidence type="ECO:0000256" key="1">
    <source>
        <dbReference type="ARBA" id="ARBA00004651"/>
    </source>
</evidence>
<sequence length="116" mass="11902">MAWVVLILSAVLEAVWATALEASNGFTLPLPSVIFAVAAALSMAGLGYAMKFIPISTAYAVWTGLGAVLTVAWAMATGSEEPGVLKVLFLAGIIGCVIGLKFVDKAAPTAEKTETS</sequence>
<proteinExistence type="inferred from homology"/>
<dbReference type="InterPro" id="IPR045324">
    <property type="entry name" value="Small_multidrug_res"/>
</dbReference>
<comment type="caution">
    <text evidence="9">The sequence shown here is derived from an EMBL/GenBank/DDBJ whole genome shotgun (WGS) entry which is preliminary data.</text>
</comment>
<evidence type="ECO:0000256" key="3">
    <source>
        <dbReference type="ARBA" id="ARBA00022475"/>
    </source>
</evidence>
<gene>
    <name evidence="9" type="ORF">H9639_04725</name>
</gene>
<comment type="subcellular location">
    <subcellularLocation>
        <location evidence="1 7">Cell membrane</location>
        <topology evidence="1 7">Multi-pass membrane protein</topology>
    </subcellularLocation>
</comment>
<accession>A0ABR8UQT9</accession>
<dbReference type="Pfam" id="PF00893">
    <property type="entry name" value="Multi_Drug_Res"/>
    <property type="match status" value="1"/>
</dbReference>
<dbReference type="Gene3D" id="1.10.3730.20">
    <property type="match status" value="1"/>
</dbReference>
<feature type="transmembrane region" description="Helical" evidence="8">
    <location>
        <begin position="33"/>
        <end position="50"/>
    </location>
</feature>
<keyword evidence="4 7" id="KW-0812">Transmembrane</keyword>
<keyword evidence="2" id="KW-0813">Transport</keyword>
<evidence type="ECO:0000256" key="5">
    <source>
        <dbReference type="ARBA" id="ARBA00022989"/>
    </source>
</evidence>
<keyword evidence="10" id="KW-1185">Reference proteome</keyword>
<dbReference type="InterPro" id="IPR037185">
    <property type="entry name" value="EmrE-like"/>
</dbReference>
<dbReference type="RefSeq" id="WP_191806991.1">
    <property type="nucleotide sequence ID" value="NZ_JACSQD010000002.1"/>
</dbReference>
<evidence type="ECO:0000313" key="10">
    <source>
        <dbReference type="Proteomes" id="UP000609874"/>
    </source>
</evidence>
<dbReference type="EMBL" id="JACSQD010000002">
    <property type="protein sequence ID" value="MBD7994596.1"/>
    <property type="molecule type" value="Genomic_DNA"/>
</dbReference>
<evidence type="ECO:0000256" key="8">
    <source>
        <dbReference type="SAM" id="Phobius"/>
    </source>
</evidence>
<feature type="transmembrane region" description="Helical" evidence="8">
    <location>
        <begin position="83"/>
        <end position="103"/>
    </location>
</feature>
<name>A0ABR8UQT9_9MICC</name>
<dbReference type="InterPro" id="IPR000390">
    <property type="entry name" value="Small_drug/metabolite_transptr"/>
</dbReference>
<evidence type="ECO:0000313" key="9">
    <source>
        <dbReference type="EMBL" id="MBD7994596.1"/>
    </source>
</evidence>
<reference evidence="9 10" key="1">
    <citation type="submission" date="2020-08" db="EMBL/GenBank/DDBJ databases">
        <title>A Genomic Blueprint of the Chicken Gut Microbiome.</title>
        <authorList>
            <person name="Gilroy R."/>
            <person name="Ravi A."/>
            <person name="Getino M."/>
            <person name="Pursley I."/>
            <person name="Horton D.L."/>
            <person name="Alikhan N.-F."/>
            <person name="Baker D."/>
            <person name="Gharbi K."/>
            <person name="Hall N."/>
            <person name="Watson M."/>
            <person name="Adriaenssens E.M."/>
            <person name="Foster-Nyarko E."/>
            <person name="Jarju S."/>
            <person name="Secka A."/>
            <person name="Antonio M."/>
            <person name="Oren A."/>
            <person name="Chaudhuri R."/>
            <person name="La Ragione R.M."/>
            <person name="Hildebrand F."/>
            <person name="Pallen M.J."/>
        </authorList>
    </citation>
    <scope>NUCLEOTIDE SEQUENCE [LARGE SCALE GENOMIC DNA]</scope>
    <source>
        <strain evidence="9 10">Sa2CUA1</strain>
    </source>
</reference>
<organism evidence="9 10">
    <name type="scientific">Arthrobacter gallicola</name>
    <dbReference type="NCBI Taxonomy" id="2762225"/>
    <lineage>
        <taxon>Bacteria</taxon>
        <taxon>Bacillati</taxon>
        <taxon>Actinomycetota</taxon>
        <taxon>Actinomycetes</taxon>
        <taxon>Micrococcales</taxon>
        <taxon>Micrococcaceae</taxon>
        <taxon>Arthrobacter</taxon>
    </lineage>
</organism>
<protein>
    <submittedName>
        <fullName evidence="9">Multidrug efflux SMR transporter</fullName>
    </submittedName>
</protein>
<dbReference type="PANTHER" id="PTHR30561:SF0">
    <property type="entry name" value="GUANIDINIUM EXPORTER"/>
    <property type="match status" value="1"/>
</dbReference>
<evidence type="ECO:0000256" key="2">
    <source>
        <dbReference type="ARBA" id="ARBA00022448"/>
    </source>
</evidence>
<comment type="similarity">
    <text evidence="7">Belongs to the drug/metabolite transporter (DMT) superfamily. Small multidrug resistance (SMR) (TC 2.A.7.1) family.</text>
</comment>
<feature type="transmembrane region" description="Helical" evidence="8">
    <location>
        <begin position="57"/>
        <end position="77"/>
    </location>
</feature>
<dbReference type="SUPFAM" id="SSF103481">
    <property type="entry name" value="Multidrug resistance efflux transporter EmrE"/>
    <property type="match status" value="1"/>
</dbReference>
<dbReference type="Proteomes" id="UP000609874">
    <property type="component" value="Unassembled WGS sequence"/>
</dbReference>
<keyword evidence="6 8" id="KW-0472">Membrane</keyword>
<keyword evidence="5 8" id="KW-1133">Transmembrane helix</keyword>
<evidence type="ECO:0000256" key="7">
    <source>
        <dbReference type="RuleBase" id="RU003942"/>
    </source>
</evidence>